<feature type="domain" description="FAD-binding" evidence="3">
    <location>
        <begin position="182"/>
        <end position="253"/>
    </location>
</feature>
<protein>
    <recommendedName>
        <fullName evidence="3">FAD-binding domain-containing protein</fullName>
    </recommendedName>
</protein>
<comment type="caution">
    <text evidence="4">The sequence shown here is derived from an EMBL/GenBank/DDBJ whole genome shotgun (WGS) entry which is preliminary data.</text>
</comment>
<gene>
    <name evidence="4" type="ORF">GCM10009839_32230</name>
</gene>
<keyword evidence="5" id="KW-1185">Reference proteome</keyword>
<dbReference type="Gene3D" id="3.50.50.60">
    <property type="entry name" value="FAD/NAD(P)-binding domain"/>
    <property type="match status" value="2"/>
</dbReference>
<evidence type="ECO:0000313" key="4">
    <source>
        <dbReference type="EMBL" id="GAA2030134.1"/>
    </source>
</evidence>
<reference evidence="5" key="1">
    <citation type="journal article" date="2019" name="Int. J. Syst. Evol. Microbiol.">
        <title>The Global Catalogue of Microorganisms (GCM) 10K type strain sequencing project: providing services to taxonomists for standard genome sequencing and annotation.</title>
        <authorList>
            <consortium name="The Broad Institute Genomics Platform"/>
            <consortium name="The Broad Institute Genome Sequencing Center for Infectious Disease"/>
            <person name="Wu L."/>
            <person name="Ma J."/>
        </authorList>
    </citation>
    <scope>NUCLEOTIDE SEQUENCE [LARGE SCALE GENOMIC DNA]</scope>
    <source>
        <strain evidence="5">JCM 16014</strain>
    </source>
</reference>
<dbReference type="RefSeq" id="WP_344666411.1">
    <property type="nucleotide sequence ID" value="NZ_BAAAQN010000016.1"/>
</dbReference>
<proteinExistence type="predicted"/>
<dbReference type="PANTHER" id="PTHR43476">
    <property type="entry name" value="3-(3-HYDROXY-PHENYL)PROPIONATE/3-HYDROXYCINNAMIC ACID HYDROXYLASE"/>
    <property type="match status" value="1"/>
</dbReference>
<feature type="domain" description="FAD-binding" evidence="3">
    <location>
        <begin position="35"/>
        <end position="89"/>
    </location>
</feature>
<dbReference type="InterPro" id="IPR036188">
    <property type="entry name" value="FAD/NAD-bd_sf"/>
</dbReference>
<dbReference type="Pfam" id="PF01494">
    <property type="entry name" value="FAD_binding_3"/>
    <property type="match status" value="3"/>
</dbReference>
<feature type="region of interest" description="Disordered" evidence="2">
    <location>
        <begin position="1"/>
        <end position="32"/>
    </location>
</feature>
<dbReference type="SUPFAM" id="SSF51905">
    <property type="entry name" value="FAD/NAD(P)-binding domain"/>
    <property type="match status" value="1"/>
</dbReference>
<keyword evidence="1" id="KW-0560">Oxidoreductase</keyword>
<sequence length="380" mass="40562">MTARLHRAVPAAMRPRSDSKATPPPPRPRTIPPDVDCVVVGGGPVGLLTAVLLGQAGLRVAVVERRARRYPAPHACTVDHEAMRILQAVDWGRAAQAGWATANSFHQADLEAALEDLAAATPGVTVHRGWTFLSLTQTGHAVSVLATATDDPTRVAPIRARWLIGADGAESAVRSDLGFRASCANIWRDGNVFLAGDAARLASPLFGLGLCAGLRDARALTWRLALVHRGLTTPFVLDSYGPERAGQVRMVLDENGAEGGLAPQGRIRVGDRSGLFDDVLGGGWQLISRAGDPGELLSEDDLAWFRRIGGVVADLSDAGPVRDLDGGYEQWFARHRCQALLARPDFYVFAAGQHTDIAYFVSRLRQALPPGPGSPVVHRS</sequence>
<feature type="domain" description="FAD-binding" evidence="3">
    <location>
        <begin position="96"/>
        <end position="180"/>
    </location>
</feature>
<evidence type="ECO:0000256" key="2">
    <source>
        <dbReference type="SAM" id="MobiDB-lite"/>
    </source>
</evidence>
<dbReference type="Proteomes" id="UP001500751">
    <property type="component" value="Unassembled WGS sequence"/>
</dbReference>
<name>A0ABP5FND1_9ACTN</name>
<evidence type="ECO:0000313" key="5">
    <source>
        <dbReference type="Proteomes" id="UP001500751"/>
    </source>
</evidence>
<accession>A0ABP5FND1</accession>
<evidence type="ECO:0000259" key="3">
    <source>
        <dbReference type="Pfam" id="PF01494"/>
    </source>
</evidence>
<dbReference type="EMBL" id="BAAAQN010000016">
    <property type="protein sequence ID" value="GAA2030134.1"/>
    <property type="molecule type" value="Genomic_DNA"/>
</dbReference>
<evidence type="ECO:0000256" key="1">
    <source>
        <dbReference type="ARBA" id="ARBA00023002"/>
    </source>
</evidence>
<dbReference type="InterPro" id="IPR002938">
    <property type="entry name" value="FAD-bd"/>
</dbReference>
<dbReference type="PANTHER" id="PTHR43476:SF3">
    <property type="entry name" value="FAD-BINDING MONOOXYGENASE"/>
    <property type="match status" value="1"/>
</dbReference>
<dbReference type="InterPro" id="IPR050631">
    <property type="entry name" value="PheA/TfdB_FAD_monoxygenase"/>
</dbReference>
<feature type="compositionally biased region" description="Pro residues" evidence="2">
    <location>
        <begin position="22"/>
        <end position="31"/>
    </location>
</feature>
<organism evidence="4 5">
    <name type="scientific">Catenulispora yoronensis</name>
    <dbReference type="NCBI Taxonomy" id="450799"/>
    <lineage>
        <taxon>Bacteria</taxon>
        <taxon>Bacillati</taxon>
        <taxon>Actinomycetota</taxon>
        <taxon>Actinomycetes</taxon>
        <taxon>Catenulisporales</taxon>
        <taxon>Catenulisporaceae</taxon>
        <taxon>Catenulispora</taxon>
    </lineage>
</organism>